<dbReference type="PANTHER" id="PTHR42756">
    <property type="entry name" value="TRANSCRIPTIONAL REGULATOR, MARR"/>
    <property type="match status" value="1"/>
</dbReference>
<dbReference type="AlphaFoldDB" id="A0A318S0U7"/>
<organism evidence="5 6">
    <name type="scientific">Deinococcus yavapaiensis KR-236</name>
    <dbReference type="NCBI Taxonomy" id="694435"/>
    <lineage>
        <taxon>Bacteria</taxon>
        <taxon>Thermotogati</taxon>
        <taxon>Deinococcota</taxon>
        <taxon>Deinococci</taxon>
        <taxon>Deinococcales</taxon>
        <taxon>Deinococcaceae</taxon>
        <taxon>Deinococcus</taxon>
    </lineage>
</organism>
<name>A0A318S0U7_9DEIO</name>
<keyword evidence="2 5" id="KW-0238">DNA-binding</keyword>
<dbReference type="GO" id="GO:0003700">
    <property type="term" value="F:DNA-binding transcription factor activity"/>
    <property type="evidence" value="ECO:0007669"/>
    <property type="project" value="InterPro"/>
</dbReference>
<dbReference type="RefSeq" id="WP_110888283.1">
    <property type="nucleotide sequence ID" value="NZ_QJSX01000017.1"/>
</dbReference>
<dbReference type="InterPro" id="IPR036390">
    <property type="entry name" value="WH_DNA-bd_sf"/>
</dbReference>
<evidence type="ECO:0000313" key="5">
    <source>
        <dbReference type="EMBL" id="PYE50516.1"/>
    </source>
</evidence>
<comment type="caution">
    <text evidence="5">The sequence shown here is derived from an EMBL/GenBank/DDBJ whole genome shotgun (WGS) entry which is preliminary data.</text>
</comment>
<proteinExistence type="predicted"/>
<keyword evidence="6" id="KW-1185">Reference proteome</keyword>
<dbReference type="PROSITE" id="PS01117">
    <property type="entry name" value="HTH_MARR_1"/>
    <property type="match status" value="1"/>
</dbReference>
<evidence type="ECO:0000313" key="6">
    <source>
        <dbReference type="Proteomes" id="UP000248326"/>
    </source>
</evidence>
<gene>
    <name evidence="5" type="ORF">DES52_11734</name>
</gene>
<dbReference type="InterPro" id="IPR000835">
    <property type="entry name" value="HTH_MarR-typ"/>
</dbReference>
<dbReference type="Gene3D" id="1.10.10.10">
    <property type="entry name" value="Winged helix-like DNA-binding domain superfamily/Winged helix DNA-binding domain"/>
    <property type="match status" value="1"/>
</dbReference>
<keyword evidence="3" id="KW-0804">Transcription</keyword>
<dbReference type="EMBL" id="QJSX01000017">
    <property type="protein sequence ID" value="PYE50516.1"/>
    <property type="molecule type" value="Genomic_DNA"/>
</dbReference>
<dbReference type="Proteomes" id="UP000248326">
    <property type="component" value="Unassembled WGS sequence"/>
</dbReference>
<sequence>MLPSQSGLNELIIAVCRAHRARTTTLLAERGLHPGQEQLLFVLWNEGPQTQSTLADRLGVQAPTINKMVSRMESSGLLERRTDPTDGRSLRIAPTEQAHGLRADIEGLWRDLAEVSGAGLDEAQLGALRELLGTVARNLNAVASATCS</sequence>
<evidence type="ECO:0000256" key="2">
    <source>
        <dbReference type="ARBA" id="ARBA00023125"/>
    </source>
</evidence>
<dbReference type="InterPro" id="IPR023187">
    <property type="entry name" value="Tscrpt_reg_MarR-type_CS"/>
</dbReference>
<reference evidence="5 6" key="1">
    <citation type="submission" date="2018-06" db="EMBL/GenBank/DDBJ databases">
        <title>Genomic Encyclopedia of Type Strains, Phase IV (KMG-IV): sequencing the most valuable type-strain genomes for metagenomic binning, comparative biology and taxonomic classification.</title>
        <authorList>
            <person name="Goeker M."/>
        </authorList>
    </citation>
    <scope>NUCLEOTIDE SEQUENCE [LARGE SCALE GENOMIC DNA]</scope>
    <source>
        <strain evidence="5 6">DSM 18048</strain>
    </source>
</reference>
<dbReference type="SUPFAM" id="SSF46785">
    <property type="entry name" value="Winged helix' DNA-binding domain"/>
    <property type="match status" value="1"/>
</dbReference>
<dbReference type="Pfam" id="PF01047">
    <property type="entry name" value="MarR"/>
    <property type="match status" value="1"/>
</dbReference>
<dbReference type="PRINTS" id="PR00598">
    <property type="entry name" value="HTHMARR"/>
</dbReference>
<dbReference type="PANTHER" id="PTHR42756:SF1">
    <property type="entry name" value="TRANSCRIPTIONAL REPRESSOR OF EMRAB OPERON"/>
    <property type="match status" value="1"/>
</dbReference>
<dbReference type="PROSITE" id="PS50995">
    <property type="entry name" value="HTH_MARR_2"/>
    <property type="match status" value="1"/>
</dbReference>
<feature type="domain" description="HTH marR-type" evidence="4">
    <location>
        <begin position="5"/>
        <end position="137"/>
    </location>
</feature>
<evidence type="ECO:0000259" key="4">
    <source>
        <dbReference type="PROSITE" id="PS50995"/>
    </source>
</evidence>
<evidence type="ECO:0000256" key="1">
    <source>
        <dbReference type="ARBA" id="ARBA00023015"/>
    </source>
</evidence>
<dbReference type="GO" id="GO:0003677">
    <property type="term" value="F:DNA binding"/>
    <property type="evidence" value="ECO:0007669"/>
    <property type="project" value="UniProtKB-KW"/>
</dbReference>
<keyword evidence="1" id="KW-0805">Transcription regulation</keyword>
<accession>A0A318S0U7</accession>
<dbReference type="InterPro" id="IPR036388">
    <property type="entry name" value="WH-like_DNA-bd_sf"/>
</dbReference>
<protein>
    <submittedName>
        <fullName evidence="5">DNA-binding MarR family transcriptional regulator</fullName>
    </submittedName>
</protein>
<dbReference type="SMART" id="SM00347">
    <property type="entry name" value="HTH_MARR"/>
    <property type="match status" value="1"/>
</dbReference>
<evidence type="ECO:0000256" key="3">
    <source>
        <dbReference type="ARBA" id="ARBA00023163"/>
    </source>
</evidence>
<dbReference type="OrthoDB" id="582199at2"/>